<feature type="region of interest" description="Disordered" evidence="1">
    <location>
        <begin position="1"/>
        <end position="68"/>
    </location>
</feature>
<dbReference type="HOGENOM" id="CLU_598882_0_0_1"/>
<evidence type="ECO:0000313" key="3">
    <source>
        <dbReference type="Proteomes" id="UP000000305"/>
    </source>
</evidence>
<dbReference type="InterPro" id="IPR015943">
    <property type="entry name" value="WD40/YVTN_repeat-like_dom_sf"/>
</dbReference>
<dbReference type="EMBL" id="GL732564">
    <property type="protein sequence ID" value="EFX77144.1"/>
    <property type="molecule type" value="Genomic_DNA"/>
</dbReference>
<name>E9GTV0_DAPPU</name>
<protein>
    <submittedName>
        <fullName evidence="2">Uncharacterized protein</fullName>
    </submittedName>
</protein>
<feature type="compositionally biased region" description="Polar residues" evidence="1">
    <location>
        <begin position="38"/>
        <end position="48"/>
    </location>
</feature>
<dbReference type="AlphaFoldDB" id="E9GTV0"/>
<dbReference type="InParanoid" id="E9GTV0"/>
<proteinExistence type="predicted"/>
<feature type="compositionally biased region" description="Polar residues" evidence="1">
    <location>
        <begin position="1"/>
        <end position="21"/>
    </location>
</feature>
<accession>E9GTV0</accession>
<dbReference type="OrthoDB" id="10002522at2759"/>
<sequence length="457" mass="51408">MENVSQQSILNSEASETQNKVQKGLAYNSRKRHAIDPSLSSSNSSVQTRRVKLCSDVDGKSPTGSTPIPSANISKVLFTCEAIQQKDGENPEILRAQQPLDLLLSQNQLKLVANSSQTEFDFHVSPLSEDHSSPVKFAFLFGLCAFTASEDGSVHGYDLVSKSLVTKMIHPNTVTWLHATVKNTQKGALKNAKTGRQYMKHLRLITGCEDTYVRQFLFETETEISLNDNECRQAMKMYEKKCSHVSTCVAANKAVAKLYVGTKEGAIFTYNPSFNTIQKTKIQSTREVVFLKICHLREKTCIVVAAKRICPIIYDCETENALLELIPRLPKTTYSCMTFTPNVFYFCDVDKNVVKYDINKEQFWYYSLPSPAINVFIYLKRFLVFGCADGFIRLVDTNRKTTFRILDLPKLPVETISCMKIDRGRIIGGSSDGDVVLIQLPNLELMFKHQSMSAAFC</sequence>
<dbReference type="Gene3D" id="2.130.10.10">
    <property type="entry name" value="YVTN repeat-like/Quinoprotein amine dehydrogenase"/>
    <property type="match status" value="2"/>
</dbReference>
<evidence type="ECO:0000313" key="2">
    <source>
        <dbReference type="EMBL" id="EFX77144.1"/>
    </source>
</evidence>
<keyword evidence="3" id="KW-1185">Reference proteome</keyword>
<dbReference type="InterPro" id="IPR036322">
    <property type="entry name" value="WD40_repeat_dom_sf"/>
</dbReference>
<gene>
    <name evidence="2" type="ORF">DAPPUDRAFT_248175</name>
</gene>
<dbReference type="KEGG" id="dpx:DAPPUDRAFT_248175"/>
<dbReference type="SUPFAM" id="SSF50978">
    <property type="entry name" value="WD40 repeat-like"/>
    <property type="match status" value="1"/>
</dbReference>
<dbReference type="Proteomes" id="UP000000305">
    <property type="component" value="Unassembled WGS sequence"/>
</dbReference>
<organism evidence="2 3">
    <name type="scientific">Daphnia pulex</name>
    <name type="common">Water flea</name>
    <dbReference type="NCBI Taxonomy" id="6669"/>
    <lineage>
        <taxon>Eukaryota</taxon>
        <taxon>Metazoa</taxon>
        <taxon>Ecdysozoa</taxon>
        <taxon>Arthropoda</taxon>
        <taxon>Crustacea</taxon>
        <taxon>Branchiopoda</taxon>
        <taxon>Diplostraca</taxon>
        <taxon>Cladocera</taxon>
        <taxon>Anomopoda</taxon>
        <taxon>Daphniidae</taxon>
        <taxon>Daphnia</taxon>
    </lineage>
</organism>
<reference evidence="2 3" key="1">
    <citation type="journal article" date="2011" name="Science">
        <title>The ecoresponsive genome of Daphnia pulex.</title>
        <authorList>
            <person name="Colbourne J.K."/>
            <person name="Pfrender M.E."/>
            <person name="Gilbert D."/>
            <person name="Thomas W.K."/>
            <person name="Tucker A."/>
            <person name="Oakley T.H."/>
            <person name="Tokishita S."/>
            <person name="Aerts A."/>
            <person name="Arnold G.J."/>
            <person name="Basu M.K."/>
            <person name="Bauer D.J."/>
            <person name="Caceres C.E."/>
            <person name="Carmel L."/>
            <person name="Casola C."/>
            <person name="Choi J.H."/>
            <person name="Detter J.C."/>
            <person name="Dong Q."/>
            <person name="Dusheyko S."/>
            <person name="Eads B.D."/>
            <person name="Frohlich T."/>
            <person name="Geiler-Samerotte K.A."/>
            <person name="Gerlach D."/>
            <person name="Hatcher P."/>
            <person name="Jogdeo S."/>
            <person name="Krijgsveld J."/>
            <person name="Kriventseva E.V."/>
            <person name="Kultz D."/>
            <person name="Laforsch C."/>
            <person name="Lindquist E."/>
            <person name="Lopez J."/>
            <person name="Manak J.R."/>
            <person name="Muller J."/>
            <person name="Pangilinan J."/>
            <person name="Patwardhan R.P."/>
            <person name="Pitluck S."/>
            <person name="Pritham E.J."/>
            <person name="Rechtsteiner A."/>
            <person name="Rho M."/>
            <person name="Rogozin I.B."/>
            <person name="Sakarya O."/>
            <person name="Salamov A."/>
            <person name="Schaack S."/>
            <person name="Shapiro H."/>
            <person name="Shiga Y."/>
            <person name="Skalitzky C."/>
            <person name="Smith Z."/>
            <person name="Souvorov A."/>
            <person name="Sung W."/>
            <person name="Tang Z."/>
            <person name="Tsuchiya D."/>
            <person name="Tu H."/>
            <person name="Vos H."/>
            <person name="Wang M."/>
            <person name="Wolf Y.I."/>
            <person name="Yamagata H."/>
            <person name="Yamada T."/>
            <person name="Ye Y."/>
            <person name="Shaw J.R."/>
            <person name="Andrews J."/>
            <person name="Crease T.J."/>
            <person name="Tang H."/>
            <person name="Lucas S.M."/>
            <person name="Robertson H.M."/>
            <person name="Bork P."/>
            <person name="Koonin E.V."/>
            <person name="Zdobnov E.M."/>
            <person name="Grigoriev I.V."/>
            <person name="Lynch M."/>
            <person name="Boore J.L."/>
        </authorList>
    </citation>
    <scope>NUCLEOTIDE SEQUENCE [LARGE SCALE GENOMIC DNA]</scope>
</reference>
<evidence type="ECO:0000256" key="1">
    <source>
        <dbReference type="SAM" id="MobiDB-lite"/>
    </source>
</evidence>